<dbReference type="RefSeq" id="XP_033378032.1">
    <property type="nucleotide sequence ID" value="XM_033534661.1"/>
</dbReference>
<name>A0A6A5X9S9_9PLEO</name>
<evidence type="ECO:0000256" key="1">
    <source>
        <dbReference type="SAM" id="Phobius"/>
    </source>
</evidence>
<protein>
    <submittedName>
        <fullName evidence="2">Uncharacterized protein</fullName>
    </submittedName>
</protein>
<gene>
    <name evidence="2" type="ORF">BU24DRAFT_80987</name>
</gene>
<dbReference type="AlphaFoldDB" id="A0A6A5X9S9"/>
<dbReference type="EMBL" id="ML978078">
    <property type="protein sequence ID" value="KAF2009693.1"/>
    <property type="molecule type" value="Genomic_DNA"/>
</dbReference>
<organism evidence="2 3">
    <name type="scientific">Aaosphaeria arxii CBS 175.79</name>
    <dbReference type="NCBI Taxonomy" id="1450172"/>
    <lineage>
        <taxon>Eukaryota</taxon>
        <taxon>Fungi</taxon>
        <taxon>Dikarya</taxon>
        <taxon>Ascomycota</taxon>
        <taxon>Pezizomycotina</taxon>
        <taxon>Dothideomycetes</taxon>
        <taxon>Pleosporomycetidae</taxon>
        <taxon>Pleosporales</taxon>
        <taxon>Pleosporales incertae sedis</taxon>
        <taxon>Aaosphaeria</taxon>
    </lineage>
</organism>
<evidence type="ECO:0000313" key="3">
    <source>
        <dbReference type="Proteomes" id="UP000799778"/>
    </source>
</evidence>
<keyword evidence="1" id="KW-0472">Membrane</keyword>
<proteinExistence type="predicted"/>
<accession>A0A6A5X9S9</accession>
<reference evidence="2" key="1">
    <citation type="journal article" date="2020" name="Stud. Mycol.">
        <title>101 Dothideomycetes genomes: a test case for predicting lifestyles and emergence of pathogens.</title>
        <authorList>
            <person name="Haridas S."/>
            <person name="Albert R."/>
            <person name="Binder M."/>
            <person name="Bloem J."/>
            <person name="Labutti K."/>
            <person name="Salamov A."/>
            <person name="Andreopoulos B."/>
            <person name="Baker S."/>
            <person name="Barry K."/>
            <person name="Bills G."/>
            <person name="Bluhm B."/>
            <person name="Cannon C."/>
            <person name="Castanera R."/>
            <person name="Culley D."/>
            <person name="Daum C."/>
            <person name="Ezra D."/>
            <person name="Gonzalez J."/>
            <person name="Henrissat B."/>
            <person name="Kuo A."/>
            <person name="Liang C."/>
            <person name="Lipzen A."/>
            <person name="Lutzoni F."/>
            <person name="Magnuson J."/>
            <person name="Mondo S."/>
            <person name="Nolan M."/>
            <person name="Ohm R."/>
            <person name="Pangilinan J."/>
            <person name="Park H.-J."/>
            <person name="Ramirez L."/>
            <person name="Alfaro M."/>
            <person name="Sun H."/>
            <person name="Tritt A."/>
            <person name="Yoshinaga Y."/>
            <person name="Zwiers L.-H."/>
            <person name="Turgeon B."/>
            <person name="Goodwin S."/>
            <person name="Spatafora J."/>
            <person name="Crous P."/>
            <person name="Grigoriev I."/>
        </authorList>
    </citation>
    <scope>NUCLEOTIDE SEQUENCE</scope>
    <source>
        <strain evidence="2">CBS 175.79</strain>
    </source>
</reference>
<feature type="transmembrane region" description="Helical" evidence="1">
    <location>
        <begin position="63"/>
        <end position="92"/>
    </location>
</feature>
<dbReference type="Proteomes" id="UP000799778">
    <property type="component" value="Unassembled WGS sequence"/>
</dbReference>
<dbReference type="GeneID" id="54292058"/>
<keyword evidence="3" id="KW-1185">Reference proteome</keyword>
<sequence length="137" mass="15229">MARTVQKTMVTKTITMMTMKTTPLTVVLGSLRSRAVAAAARRGSRGRFGVRFAKSIIEPEVMAMPAWGMVLVLRVPFFVFQGVASAAGALYLPWWEIEGIFAICIFQKGFNLSRWIPQSSTELLPRLSNSMSSPRKM</sequence>
<evidence type="ECO:0000313" key="2">
    <source>
        <dbReference type="EMBL" id="KAF2009693.1"/>
    </source>
</evidence>
<keyword evidence="1" id="KW-1133">Transmembrane helix</keyword>
<keyword evidence="1" id="KW-0812">Transmembrane</keyword>